<keyword evidence="2" id="KW-1133">Transmembrane helix</keyword>
<evidence type="ECO:0000256" key="2">
    <source>
        <dbReference type="SAM" id="Phobius"/>
    </source>
</evidence>
<sequence length="216" mass="23031">MENNSAYTSRELLLLKKKRRRKKRLLILLAVLLCLLAAGGGGFFLWQRSRSASQETVQILAGENEEIVYARIDSIVGNEIETTILTENAPEGAADGTDAGMPDGAVTPTESVVSGETIMRQGPSGMGQNSSVPQNMTQNAALQRPSAGMGQDMGERSGRASYSETGETKAWQIPVGTDVITTLGVTTTFSRLSAGDVIAVLTEAGTDNILKIWIVQ</sequence>
<feature type="region of interest" description="Disordered" evidence="1">
    <location>
        <begin position="88"/>
        <end position="109"/>
    </location>
</feature>
<feature type="region of interest" description="Disordered" evidence="1">
    <location>
        <begin position="143"/>
        <end position="166"/>
    </location>
</feature>
<keyword evidence="2" id="KW-0812">Transmembrane</keyword>
<reference evidence="3" key="2">
    <citation type="submission" date="2021-04" db="EMBL/GenBank/DDBJ databases">
        <authorList>
            <person name="Gilroy R."/>
        </authorList>
    </citation>
    <scope>NUCLEOTIDE SEQUENCE</scope>
    <source>
        <strain evidence="3">USAMLcec2-132</strain>
    </source>
</reference>
<proteinExistence type="predicted"/>
<organism evidence="3 4">
    <name type="scientific">Candidatus Eisenbergiella merdavium</name>
    <dbReference type="NCBI Taxonomy" id="2838551"/>
    <lineage>
        <taxon>Bacteria</taxon>
        <taxon>Bacillati</taxon>
        <taxon>Bacillota</taxon>
        <taxon>Clostridia</taxon>
        <taxon>Lachnospirales</taxon>
        <taxon>Lachnospiraceae</taxon>
        <taxon>Eisenbergiella</taxon>
    </lineage>
</organism>
<feature type="transmembrane region" description="Helical" evidence="2">
    <location>
        <begin position="25"/>
        <end position="46"/>
    </location>
</feature>
<comment type="caution">
    <text evidence="3">The sequence shown here is derived from an EMBL/GenBank/DDBJ whole genome shotgun (WGS) entry which is preliminary data.</text>
</comment>
<keyword evidence="2" id="KW-0472">Membrane</keyword>
<evidence type="ECO:0000313" key="4">
    <source>
        <dbReference type="Proteomes" id="UP000823891"/>
    </source>
</evidence>
<evidence type="ECO:0000313" key="3">
    <source>
        <dbReference type="EMBL" id="HJC25920.1"/>
    </source>
</evidence>
<dbReference type="AlphaFoldDB" id="A0A9D2SSL0"/>
<evidence type="ECO:0000256" key="1">
    <source>
        <dbReference type="SAM" id="MobiDB-lite"/>
    </source>
</evidence>
<protein>
    <submittedName>
        <fullName evidence="3">Uncharacterized protein</fullName>
    </submittedName>
</protein>
<reference evidence="3" key="1">
    <citation type="journal article" date="2021" name="PeerJ">
        <title>Extensive microbial diversity within the chicken gut microbiome revealed by metagenomics and culture.</title>
        <authorList>
            <person name="Gilroy R."/>
            <person name="Ravi A."/>
            <person name="Getino M."/>
            <person name="Pursley I."/>
            <person name="Horton D.L."/>
            <person name="Alikhan N.F."/>
            <person name="Baker D."/>
            <person name="Gharbi K."/>
            <person name="Hall N."/>
            <person name="Watson M."/>
            <person name="Adriaenssens E.M."/>
            <person name="Foster-Nyarko E."/>
            <person name="Jarju S."/>
            <person name="Secka A."/>
            <person name="Antonio M."/>
            <person name="Oren A."/>
            <person name="Chaudhuri R.R."/>
            <person name="La Ragione R."/>
            <person name="Hildebrand F."/>
            <person name="Pallen M.J."/>
        </authorList>
    </citation>
    <scope>NUCLEOTIDE SEQUENCE</scope>
    <source>
        <strain evidence="3">USAMLcec2-132</strain>
    </source>
</reference>
<dbReference type="Proteomes" id="UP000823891">
    <property type="component" value="Unassembled WGS sequence"/>
</dbReference>
<name>A0A9D2SSL0_9FIRM</name>
<gene>
    <name evidence="3" type="ORF">H9761_19860</name>
</gene>
<dbReference type="EMBL" id="DWWS01000074">
    <property type="protein sequence ID" value="HJC25920.1"/>
    <property type="molecule type" value="Genomic_DNA"/>
</dbReference>
<accession>A0A9D2SSL0</accession>